<sequence>MAKFQDRLHKFDITCELIREKWKHIVLIDKDVSTELFTMDLTEPHVALTQSPYSIDLESIVENIMEGRFRVLRPIDKFMRDRIDRMVHPLYKSLAPEM</sequence>
<dbReference type="AlphaFoldDB" id="A0A815TA92"/>
<dbReference type="EMBL" id="CAJNOR010004412">
    <property type="protein sequence ID" value="CAF1500361.1"/>
    <property type="molecule type" value="Genomic_DNA"/>
</dbReference>
<comment type="caution">
    <text evidence="1">The sequence shown here is derived from an EMBL/GenBank/DDBJ whole genome shotgun (WGS) entry which is preliminary data.</text>
</comment>
<gene>
    <name evidence="2" type="ORF">EDS130_LOCUS43895</name>
    <name evidence="1" type="ORF">XAT740_LOCUS39619</name>
</gene>
<keyword evidence="3" id="KW-1185">Reference proteome</keyword>
<accession>A0A815TA92</accession>
<evidence type="ECO:0000313" key="3">
    <source>
        <dbReference type="Proteomes" id="UP000663828"/>
    </source>
</evidence>
<reference evidence="1" key="1">
    <citation type="submission" date="2021-02" db="EMBL/GenBank/DDBJ databases">
        <authorList>
            <person name="Nowell W R."/>
        </authorList>
    </citation>
    <scope>NUCLEOTIDE SEQUENCE</scope>
</reference>
<dbReference type="Proteomes" id="UP000663852">
    <property type="component" value="Unassembled WGS sequence"/>
</dbReference>
<dbReference type="Proteomes" id="UP000663828">
    <property type="component" value="Unassembled WGS sequence"/>
</dbReference>
<evidence type="ECO:0000313" key="1">
    <source>
        <dbReference type="EMBL" id="CAF1500361.1"/>
    </source>
</evidence>
<dbReference type="EMBL" id="CAJNOJ010000774">
    <property type="protein sequence ID" value="CAF1521361.1"/>
    <property type="molecule type" value="Genomic_DNA"/>
</dbReference>
<organism evidence="1 3">
    <name type="scientific">Adineta ricciae</name>
    <name type="common">Rotifer</name>
    <dbReference type="NCBI Taxonomy" id="249248"/>
    <lineage>
        <taxon>Eukaryota</taxon>
        <taxon>Metazoa</taxon>
        <taxon>Spiralia</taxon>
        <taxon>Gnathifera</taxon>
        <taxon>Rotifera</taxon>
        <taxon>Eurotatoria</taxon>
        <taxon>Bdelloidea</taxon>
        <taxon>Adinetida</taxon>
        <taxon>Adinetidae</taxon>
        <taxon>Adineta</taxon>
    </lineage>
</organism>
<evidence type="ECO:0000313" key="2">
    <source>
        <dbReference type="EMBL" id="CAF1521361.1"/>
    </source>
</evidence>
<proteinExistence type="predicted"/>
<name>A0A815TA92_ADIRI</name>
<protein>
    <submittedName>
        <fullName evidence="1">Uncharacterized protein</fullName>
    </submittedName>
</protein>